<dbReference type="InterPro" id="IPR000212">
    <property type="entry name" value="DNA_helicase_UvrD/REP"/>
</dbReference>
<dbReference type="PANTHER" id="PTHR11070:SF2">
    <property type="entry name" value="ATP-DEPENDENT DNA HELICASE SRS2"/>
    <property type="match status" value="1"/>
</dbReference>
<dbReference type="Proteomes" id="UP001238088">
    <property type="component" value="Unassembled WGS sequence"/>
</dbReference>
<dbReference type="Gene3D" id="1.10.486.10">
    <property type="entry name" value="PCRA, domain 4"/>
    <property type="match status" value="1"/>
</dbReference>
<keyword evidence="15" id="KW-1185">Reference proteome</keyword>
<dbReference type="RefSeq" id="WP_307479356.1">
    <property type="nucleotide sequence ID" value="NZ_JAUSUB010000038.1"/>
</dbReference>
<dbReference type="Pfam" id="PF13361">
    <property type="entry name" value="UvrD_C"/>
    <property type="match status" value="1"/>
</dbReference>
<dbReference type="Gene3D" id="3.40.50.300">
    <property type="entry name" value="P-loop containing nucleotide triphosphate hydrolases"/>
    <property type="match status" value="2"/>
</dbReference>
<sequence>MNTIISSFFKTTAPIAEVVPTSSMKQEKEFYFQLLADYGITLNEPQQEAVRAVDGPVLIIAGAGSGKTTVLTAKIGYMIHTKNIDPSKILLVTFTKKASVEMIERLARIPGLNRSASRAVTAGTYHSIFLNILRQEGYNFRVLSSERKRHYIIKTILRKMNRQDDYAPETILSVISSWKNNMIRPIDVDVNSDIKTELRYVYEQYEKIKADENLYDFDDMLLEVYYLFMFEPSILNKYQSQFEYVLCDEFQDSSKVQYEIIQMLTSAKKNLCIVGDDDQTIYGFRSASASYMIDFDKAYPNCRKVIMDINYRSNPDIVGLGNSIINVNKKRIKKTLKVVKPLGQQVNFLQPNDNEEEARNIVKEIKTKQAAGASLKDISILYRTHTTGRAIFEHLLLADIPFITYGRSNESFYENSFVRPLIDLMRLSVNPMDADALISAAPILYISKTEAEATIDEISIDGFDSKDLLGKVLKRIADKKSGFAQKSILKKIDCINSLAKMTAPRAIREIRLGAINYERHLELDQRKTLTVHKEYTLEMLDECEQAARGFDSPKSFLGFIERVKEKNDEMETLRSQPDIEAVRLMTIHASKGLEFKTVFVIGATEGILPHAAALESSKREDTDQNDQSAIEEERRLAYVAVTRAKEELYISSPRMNRNNTVKISRFILESMNVEGVDSFV</sequence>
<evidence type="ECO:0000256" key="5">
    <source>
        <dbReference type="ARBA" id="ARBA00022840"/>
    </source>
</evidence>
<comment type="catalytic activity">
    <reaction evidence="10">
        <text>ATP + H2O = ADP + phosphate + H(+)</text>
        <dbReference type="Rhea" id="RHEA:13065"/>
        <dbReference type="ChEBI" id="CHEBI:15377"/>
        <dbReference type="ChEBI" id="CHEBI:15378"/>
        <dbReference type="ChEBI" id="CHEBI:30616"/>
        <dbReference type="ChEBI" id="CHEBI:43474"/>
        <dbReference type="ChEBI" id="CHEBI:456216"/>
        <dbReference type="EC" id="5.6.2.4"/>
    </reaction>
</comment>
<keyword evidence="7" id="KW-0413">Isomerase</keyword>
<dbReference type="CDD" id="cd18807">
    <property type="entry name" value="SF1_C_UvrD"/>
    <property type="match status" value="1"/>
</dbReference>
<dbReference type="PROSITE" id="PS51198">
    <property type="entry name" value="UVRD_HELICASE_ATP_BIND"/>
    <property type="match status" value="1"/>
</dbReference>
<dbReference type="EC" id="5.6.2.4" evidence="9"/>
<dbReference type="EMBL" id="JAUSUB010000038">
    <property type="protein sequence ID" value="MDQ0273348.1"/>
    <property type="molecule type" value="Genomic_DNA"/>
</dbReference>
<accession>A0ABU0ASD6</accession>
<dbReference type="PANTHER" id="PTHR11070">
    <property type="entry name" value="UVRD / RECB / PCRA DNA HELICASE FAMILY MEMBER"/>
    <property type="match status" value="1"/>
</dbReference>
<dbReference type="GO" id="GO:0016787">
    <property type="term" value="F:hydrolase activity"/>
    <property type="evidence" value="ECO:0007669"/>
    <property type="project" value="UniProtKB-KW"/>
</dbReference>
<evidence type="ECO:0000256" key="3">
    <source>
        <dbReference type="ARBA" id="ARBA00022801"/>
    </source>
</evidence>
<evidence type="ECO:0000256" key="6">
    <source>
        <dbReference type="ARBA" id="ARBA00023125"/>
    </source>
</evidence>
<evidence type="ECO:0000256" key="1">
    <source>
        <dbReference type="ARBA" id="ARBA00009922"/>
    </source>
</evidence>
<dbReference type="CDD" id="cd17932">
    <property type="entry name" value="DEXQc_UvrD"/>
    <property type="match status" value="1"/>
</dbReference>
<dbReference type="InterPro" id="IPR027417">
    <property type="entry name" value="P-loop_NTPase"/>
</dbReference>
<proteinExistence type="inferred from homology"/>
<evidence type="ECO:0000313" key="15">
    <source>
        <dbReference type="Proteomes" id="UP001238088"/>
    </source>
</evidence>
<comment type="catalytic activity">
    <reaction evidence="8">
        <text>Couples ATP hydrolysis with the unwinding of duplex DNA by translocating in the 3'-5' direction.</text>
        <dbReference type="EC" id="5.6.2.4"/>
    </reaction>
</comment>
<protein>
    <recommendedName>
        <fullName evidence="9">DNA 3'-5' helicase</fullName>
        <ecNumber evidence="9">5.6.2.4</ecNumber>
    </recommendedName>
</protein>
<organism evidence="14 15">
    <name type="scientific">Cytobacillus purgationiresistens</name>
    <dbReference type="NCBI Taxonomy" id="863449"/>
    <lineage>
        <taxon>Bacteria</taxon>
        <taxon>Bacillati</taxon>
        <taxon>Bacillota</taxon>
        <taxon>Bacilli</taxon>
        <taxon>Bacillales</taxon>
        <taxon>Bacillaceae</taxon>
        <taxon>Cytobacillus</taxon>
    </lineage>
</organism>
<evidence type="ECO:0000259" key="13">
    <source>
        <dbReference type="PROSITE" id="PS51217"/>
    </source>
</evidence>
<name>A0ABU0ASD6_9BACI</name>
<keyword evidence="3 11" id="KW-0378">Hydrolase</keyword>
<gene>
    <name evidence="14" type="ORF">J2S17_005280</name>
</gene>
<evidence type="ECO:0000256" key="11">
    <source>
        <dbReference type="PROSITE-ProRule" id="PRU00560"/>
    </source>
</evidence>
<dbReference type="SUPFAM" id="SSF52540">
    <property type="entry name" value="P-loop containing nucleoside triphosphate hydrolases"/>
    <property type="match status" value="1"/>
</dbReference>
<comment type="similarity">
    <text evidence="1">Belongs to the helicase family. UvrD subfamily.</text>
</comment>
<evidence type="ECO:0000259" key="12">
    <source>
        <dbReference type="PROSITE" id="PS51198"/>
    </source>
</evidence>
<dbReference type="InterPro" id="IPR014017">
    <property type="entry name" value="DNA_helicase_UvrD-like_C"/>
</dbReference>
<dbReference type="GO" id="GO:0003678">
    <property type="term" value="F:DNA helicase activity"/>
    <property type="evidence" value="ECO:0007669"/>
    <property type="project" value="UniProtKB-EC"/>
</dbReference>
<dbReference type="PROSITE" id="PS51217">
    <property type="entry name" value="UVRD_HELICASE_CTER"/>
    <property type="match status" value="1"/>
</dbReference>
<keyword evidence="6" id="KW-0238">DNA-binding</keyword>
<dbReference type="InterPro" id="IPR014016">
    <property type="entry name" value="UvrD-like_ATP-bd"/>
</dbReference>
<feature type="binding site" evidence="11">
    <location>
        <begin position="61"/>
        <end position="68"/>
    </location>
    <ligand>
        <name>ATP</name>
        <dbReference type="ChEBI" id="CHEBI:30616"/>
    </ligand>
</feature>
<feature type="domain" description="UvrD-like helicase C-terminal" evidence="13">
    <location>
        <begin position="315"/>
        <end position="592"/>
    </location>
</feature>
<keyword evidence="4 11" id="KW-0347">Helicase</keyword>
<keyword evidence="5 11" id="KW-0067">ATP-binding</keyword>
<evidence type="ECO:0000313" key="14">
    <source>
        <dbReference type="EMBL" id="MDQ0273348.1"/>
    </source>
</evidence>
<reference evidence="14 15" key="1">
    <citation type="submission" date="2023-07" db="EMBL/GenBank/DDBJ databases">
        <title>Genomic Encyclopedia of Type Strains, Phase IV (KMG-IV): sequencing the most valuable type-strain genomes for metagenomic binning, comparative biology and taxonomic classification.</title>
        <authorList>
            <person name="Goeker M."/>
        </authorList>
    </citation>
    <scope>NUCLEOTIDE SEQUENCE [LARGE SCALE GENOMIC DNA]</scope>
    <source>
        <strain evidence="14 15">DSM 23494</strain>
    </source>
</reference>
<feature type="domain" description="UvrD-like helicase ATP-binding" evidence="12">
    <location>
        <begin position="40"/>
        <end position="314"/>
    </location>
</feature>
<comment type="caution">
    <text evidence="14">The sequence shown here is derived from an EMBL/GenBank/DDBJ whole genome shotgun (WGS) entry which is preliminary data.</text>
</comment>
<dbReference type="InterPro" id="IPR013986">
    <property type="entry name" value="DExx_box_DNA_helicase_dom_sf"/>
</dbReference>
<dbReference type="Pfam" id="PF00580">
    <property type="entry name" value="UvrD-helicase"/>
    <property type="match status" value="1"/>
</dbReference>
<evidence type="ECO:0000256" key="8">
    <source>
        <dbReference type="ARBA" id="ARBA00034617"/>
    </source>
</evidence>
<evidence type="ECO:0000256" key="2">
    <source>
        <dbReference type="ARBA" id="ARBA00022741"/>
    </source>
</evidence>
<evidence type="ECO:0000256" key="7">
    <source>
        <dbReference type="ARBA" id="ARBA00023235"/>
    </source>
</evidence>
<dbReference type="Gene3D" id="1.10.10.160">
    <property type="match status" value="1"/>
</dbReference>
<evidence type="ECO:0000256" key="9">
    <source>
        <dbReference type="ARBA" id="ARBA00034808"/>
    </source>
</evidence>
<evidence type="ECO:0000256" key="10">
    <source>
        <dbReference type="ARBA" id="ARBA00048988"/>
    </source>
</evidence>
<keyword evidence="2 11" id="KW-0547">Nucleotide-binding</keyword>
<evidence type="ECO:0000256" key="4">
    <source>
        <dbReference type="ARBA" id="ARBA00022806"/>
    </source>
</evidence>